<reference evidence="3 4" key="1">
    <citation type="submission" date="2014-11" db="EMBL/GenBank/DDBJ databases">
        <title>Draft Genome Sequence of Brevibacterium linens AE038-8.</title>
        <authorList>
            <person name="Maizel D."/>
            <person name="Utturkar S.M."/>
            <person name="Brown S.D."/>
            <person name="Ferrero M."/>
            <person name="Rosen B.P."/>
        </authorList>
    </citation>
    <scope>NUCLEOTIDE SEQUENCE [LARGE SCALE GENOMIC DNA]</scope>
    <source>
        <strain evidence="3 4">AE038-8</strain>
    </source>
</reference>
<dbReference type="AlphaFoldDB" id="A0A0B9A3F9"/>
<dbReference type="EMBL" id="JTJZ01000016">
    <property type="protein sequence ID" value="KHS53332.1"/>
    <property type="molecule type" value="Genomic_DNA"/>
</dbReference>
<evidence type="ECO:0008006" key="5">
    <source>
        <dbReference type="Google" id="ProtNLM"/>
    </source>
</evidence>
<feature type="transmembrane region" description="Helical" evidence="2">
    <location>
        <begin position="146"/>
        <end position="163"/>
    </location>
</feature>
<proteinExistence type="predicted"/>
<dbReference type="PATRIC" id="fig|1703.6.peg.1163"/>
<name>A0A0B9A3F9_BRELN</name>
<feature type="region of interest" description="Disordered" evidence="1">
    <location>
        <begin position="1"/>
        <end position="30"/>
    </location>
</feature>
<evidence type="ECO:0000256" key="2">
    <source>
        <dbReference type="SAM" id="Phobius"/>
    </source>
</evidence>
<evidence type="ECO:0000256" key="1">
    <source>
        <dbReference type="SAM" id="MobiDB-lite"/>
    </source>
</evidence>
<keyword evidence="2" id="KW-1133">Transmembrane helix</keyword>
<keyword evidence="2" id="KW-0472">Membrane</keyword>
<keyword evidence="2" id="KW-0812">Transmembrane</keyword>
<organism evidence="3 4">
    <name type="scientific">Brevibacterium linens</name>
    <dbReference type="NCBI Taxonomy" id="1703"/>
    <lineage>
        <taxon>Bacteria</taxon>
        <taxon>Bacillati</taxon>
        <taxon>Actinomycetota</taxon>
        <taxon>Actinomycetes</taxon>
        <taxon>Micrococcales</taxon>
        <taxon>Brevibacteriaceae</taxon>
        <taxon>Brevibacterium</taxon>
    </lineage>
</organism>
<feature type="transmembrane region" description="Helical" evidence="2">
    <location>
        <begin position="195"/>
        <end position="218"/>
    </location>
</feature>
<feature type="transmembrane region" description="Helical" evidence="2">
    <location>
        <begin position="91"/>
        <end position="114"/>
    </location>
</feature>
<accession>A0A0B9A3F9</accession>
<evidence type="ECO:0000313" key="3">
    <source>
        <dbReference type="EMBL" id="KHS53332.1"/>
    </source>
</evidence>
<sequence length="358" mass="39449">METTDAFESDSGTDNQASEEKSSAEVSTGRTRPRWVGPAWALHWLLRMGLAVALLPYAWTKIYHVQMGYADYSDAIVQYGEMSPMGLLWRFMAFSPTVQFLAGLAELIAVILLLFHRTAWLGALIAALDMSVVFLLNLTFDVPVKQLSGAMALAGLVLLIPNVPRVVRFALGRSTGPAISGLVWRNRIFVRVTRWVSPILAVVIIVGSGLATGISMNWGRIGPLEEISGVYTVTASGKPTEIEGTDHTTKEITQVAFGQVGSGNGKRMSVRYSNGDFQDALYSVDGTSITAELYPIRKGAETLIRDYSGTIELEYSKTDDGEFLLQTDDAQLKLQNDEERRFLFDRGFRWGPEAPVNR</sequence>
<feature type="transmembrane region" description="Helical" evidence="2">
    <location>
        <begin position="121"/>
        <end position="140"/>
    </location>
</feature>
<keyword evidence="4" id="KW-1185">Reference proteome</keyword>
<evidence type="ECO:0000313" key="4">
    <source>
        <dbReference type="Proteomes" id="UP000031488"/>
    </source>
</evidence>
<comment type="caution">
    <text evidence="3">The sequence shown here is derived from an EMBL/GenBank/DDBJ whole genome shotgun (WGS) entry which is preliminary data.</text>
</comment>
<dbReference type="RefSeq" id="WP_235354951.1">
    <property type="nucleotide sequence ID" value="NZ_JBCLTJ010000017.1"/>
</dbReference>
<protein>
    <recommendedName>
        <fullName evidence="5">DoxX family protein</fullName>
    </recommendedName>
</protein>
<gene>
    <name evidence="3" type="ORF">AE0388_1275</name>
</gene>
<dbReference type="Proteomes" id="UP000031488">
    <property type="component" value="Unassembled WGS sequence"/>
</dbReference>
<feature type="transmembrane region" description="Helical" evidence="2">
    <location>
        <begin position="40"/>
        <end position="59"/>
    </location>
</feature>